<feature type="binding site" evidence="7">
    <location>
        <position position="16"/>
    </location>
    <ligand>
        <name>Mg(2+)</name>
        <dbReference type="ChEBI" id="CHEBI:18420"/>
    </ligand>
</feature>
<dbReference type="PANTHER" id="PTHR21087:SF16">
    <property type="entry name" value="SHIKIMATE KINASE 1, CHLOROPLASTIC"/>
    <property type="match status" value="1"/>
</dbReference>
<dbReference type="InterPro" id="IPR027417">
    <property type="entry name" value="P-loop_NTPase"/>
</dbReference>
<comment type="caution">
    <text evidence="8">The sequence shown here is derived from an EMBL/GenBank/DDBJ whole genome shotgun (WGS) entry which is preliminary data.</text>
</comment>
<dbReference type="PANTHER" id="PTHR21087">
    <property type="entry name" value="SHIKIMATE KINASE"/>
    <property type="match status" value="1"/>
</dbReference>
<dbReference type="Pfam" id="PF01202">
    <property type="entry name" value="SKI"/>
    <property type="match status" value="1"/>
</dbReference>
<sequence length="170" mass="19640">MPVKIYLIGYMGCGKSTMGRKLAQRLNLCFIDLDKYIEERNFRTIPTIFAEEGEEGFRLCEKKALEEIADFENLVVATGGGAPCFFENMELMNRTGATIYIAPPTEILVERLLKSKNERPLIKGKSREELTRFIDENLQKRAPFYEKASLIIRDKRNLEVDDVLRLLEKQ</sequence>
<organism evidence="8 9">
    <name type="scientific">Prolixibacter denitrificans</name>
    <dbReference type="NCBI Taxonomy" id="1541063"/>
    <lineage>
        <taxon>Bacteria</taxon>
        <taxon>Pseudomonadati</taxon>
        <taxon>Bacteroidota</taxon>
        <taxon>Bacteroidia</taxon>
        <taxon>Marinilabiliales</taxon>
        <taxon>Prolixibacteraceae</taxon>
        <taxon>Prolixibacter</taxon>
    </lineage>
</organism>
<comment type="pathway">
    <text evidence="7">Metabolic intermediate biosynthesis; chorismate biosynthesis; chorismate from D-erythrose 4-phosphate and phosphoenolpyruvate: step 5/7.</text>
</comment>
<dbReference type="NCBIfam" id="NF010555">
    <property type="entry name" value="PRK13949.1"/>
    <property type="match status" value="1"/>
</dbReference>
<feature type="binding site" evidence="7">
    <location>
        <position position="58"/>
    </location>
    <ligand>
        <name>substrate</name>
    </ligand>
</feature>
<evidence type="ECO:0000313" key="9">
    <source>
        <dbReference type="Proteomes" id="UP000396862"/>
    </source>
</evidence>
<comment type="subcellular location">
    <subcellularLocation>
        <location evidence="7">Cytoplasm</location>
    </subcellularLocation>
</comment>
<comment type="caution">
    <text evidence="7">Lacks conserved residue(s) required for the propagation of feature annotation.</text>
</comment>
<feature type="binding site" evidence="7">
    <location>
        <position position="34"/>
    </location>
    <ligand>
        <name>substrate</name>
    </ligand>
</feature>
<keyword evidence="4 7" id="KW-0418">Kinase</keyword>
<keyword evidence="3 7" id="KW-0547">Nucleotide-binding</keyword>
<dbReference type="EC" id="2.7.1.71" evidence="7"/>
<dbReference type="CDD" id="cd00464">
    <property type="entry name" value="SK"/>
    <property type="match status" value="1"/>
</dbReference>
<evidence type="ECO:0000256" key="5">
    <source>
        <dbReference type="ARBA" id="ARBA00022840"/>
    </source>
</evidence>
<feature type="binding site" evidence="7">
    <location>
        <begin position="12"/>
        <end position="17"/>
    </location>
    <ligand>
        <name>ATP</name>
        <dbReference type="ChEBI" id="CHEBI:30616"/>
    </ligand>
</feature>
<dbReference type="SUPFAM" id="SSF52540">
    <property type="entry name" value="P-loop containing nucleoside triphosphate hydrolases"/>
    <property type="match status" value="1"/>
</dbReference>
<comment type="similarity">
    <text evidence="7">Belongs to the shikimate kinase family.</text>
</comment>
<feature type="binding site" evidence="7">
    <location>
        <position position="80"/>
    </location>
    <ligand>
        <name>substrate</name>
    </ligand>
</feature>
<dbReference type="Proteomes" id="UP000396862">
    <property type="component" value="Unassembled WGS sequence"/>
</dbReference>
<comment type="cofactor">
    <cofactor evidence="7">
        <name>Mg(2+)</name>
        <dbReference type="ChEBI" id="CHEBI:18420"/>
    </cofactor>
    <text evidence="7">Binds 1 Mg(2+) ion per subunit.</text>
</comment>
<keyword evidence="7" id="KW-0460">Magnesium</keyword>
<evidence type="ECO:0000256" key="4">
    <source>
        <dbReference type="ARBA" id="ARBA00022777"/>
    </source>
</evidence>
<feature type="binding site" evidence="7">
    <location>
        <position position="119"/>
    </location>
    <ligand>
        <name>ATP</name>
        <dbReference type="ChEBI" id="CHEBI:30616"/>
    </ligand>
</feature>
<dbReference type="InterPro" id="IPR000623">
    <property type="entry name" value="Shikimate_kinase/TSH1"/>
</dbReference>
<keyword evidence="5 7" id="KW-0067">ATP-binding</keyword>
<evidence type="ECO:0000256" key="2">
    <source>
        <dbReference type="ARBA" id="ARBA00022679"/>
    </source>
</evidence>
<comment type="function">
    <text evidence="7">Catalyzes the specific phosphorylation of the 3-hydroxyl group of shikimic acid using ATP as a cosubstrate.</text>
</comment>
<dbReference type="PRINTS" id="PR01100">
    <property type="entry name" value="SHIKIMTKNASE"/>
</dbReference>
<protein>
    <recommendedName>
        <fullName evidence="7">Shikimate kinase</fullName>
        <shortName evidence="7">SK</shortName>
        <ecNumber evidence="7">2.7.1.71</ecNumber>
    </recommendedName>
</protein>
<keyword evidence="1 7" id="KW-0028">Amino-acid biosynthesis</keyword>
<evidence type="ECO:0000256" key="3">
    <source>
        <dbReference type="ARBA" id="ARBA00022741"/>
    </source>
</evidence>
<evidence type="ECO:0000256" key="7">
    <source>
        <dbReference type="HAMAP-Rule" id="MF_00109"/>
    </source>
</evidence>
<keyword evidence="6 7" id="KW-0057">Aromatic amino acid biosynthesis</keyword>
<dbReference type="EMBL" id="BLAU01000001">
    <property type="protein sequence ID" value="GET21027.1"/>
    <property type="molecule type" value="Genomic_DNA"/>
</dbReference>
<comment type="subunit">
    <text evidence="7">Monomer.</text>
</comment>
<keyword evidence="7" id="KW-0479">Metal-binding</keyword>
<keyword evidence="2 7" id="KW-0808">Transferase</keyword>
<evidence type="ECO:0000256" key="1">
    <source>
        <dbReference type="ARBA" id="ARBA00022605"/>
    </source>
</evidence>
<reference evidence="8 9" key="1">
    <citation type="submission" date="2019-10" db="EMBL/GenBank/DDBJ databases">
        <title>Prolixibacter strains distinguished by the presence of nitrate reductase genes were adept at nitrate-dependent anaerobic corrosion of metallic iron and carbon steel.</title>
        <authorList>
            <person name="Iino T."/>
            <person name="Shono N."/>
            <person name="Ito K."/>
            <person name="Nakamura R."/>
            <person name="Sueoka K."/>
            <person name="Harayama S."/>
            <person name="Ohkuma M."/>
        </authorList>
    </citation>
    <scope>NUCLEOTIDE SEQUENCE [LARGE SCALE GENOMIC DNA]</scope>
    <source>
        <strain evidence="8 9">MIC1-1</strain>
    </source>
</reference>
<keyword evidence="7" id="KW-0963">Cytoplasm</keyword>
<gene>
    <name evidence="7 8" type="primary">aroK</name>
    <name evidence="8" type="ORF">JCM18694_12730</name>
</gene>
<feature type="binding site" evidence="7">
    <location>
        <position position="141"/>
    </location>
    <ligand>
        <name>substrate</name>
    </ligand>
</feature>
<comment type="catalytic activity">
    <reaction evidence="7">
        <text>shikimate + ATP = 3-phosphoshikimate + ADP + H(+)</text>
        <dbReference type="Rhea" id="RHEA:13121"/>
        <dbReference type="ChEBI" id="CHEBI:15378"/>
        <dbReference type="ChEBI" id="CHEBI:30616"/>
        <dbReference type="ChEBI" id="CHEBI:36208"/>
        <dbReference type="ChEBI" id="CHEBI:145989"/>
        <dbReference type="ChEBI" id="CHEBI:456216"/>
        <dbReference type="EC" id="2.7.1.71"/>
    </reaction>
</comment>
<evidence type="ECO:0000313" key="8">
    <source>
        <dbReference type="EMBL" id="GET21027.1"/>
    </source>
</evidence>
<dbReference type="GO" id="GO:0016301">
    <property type="term" value="F:kinase activity"/>
    <property type="evidence" value="ECO:0007669"/>
    <property type="project" value="UniProtKB-KW"/>
</dbReference>
<keyword evidence="9" id="KW-1185">Reference proteome</keyword>
<accession>A0ABQ0ZI70</accession>
<proteinExistence type="inferred from homology"/>
<dbReference type="Gene3D" id="3.40.50.300">
    <property type="entry name" value="P-loop containing nucleotide triphosphate hydrolases"/>
    <property type="match status" value="1"/>
</dbReference>
<evidence type="ECO:0000256" key="6">
    <source>
        <dbReference type="ARBA" id="ARBA00023141"/>
    </source>
</evidence>
<name>A0ABQ0ZI70_9BACT</name>
<dbReference type="InterPro" id="IPR031322">
    <property type="entry name" value="Shikimate/glucono_kinase"/>
</dbReference>
<dbReference type="HAMAP" id="MF_00109">
    <property type="entry name" value="Shikimate_kinase"/>
    <property type="match status" value="1"/>
</dbReference>